<dbReference type="GO" id="GO:0004069">
    <property type="term" value="F:L-aspartate:2-oxoglutarate aminotransferase activity"/>
    <property type="evidence" value="ECO:0007669"/>
    <property type="project" value="UniProtKB-EC"/>
</dbReference>
<dbReference type="OrthoDB" id="8109430at2"/>
<organism evidence="10 11">
    <name type="scientific">Mesorhizobium qingshengii</name>
    <dbReference type="NCBI Taxonomy" id="1165689"/>
    <lineage>
        <taxon>Bacteria</taxon>
        <taxon>Pseudomonadati</taxon>
        <taxon>Pseudomonadota</taxon>
        <taxon>Alphaproteobacteria</taxon>
        <taxon>Hyphomicrobiales</taxon>
        <taxon>Phyllobacteriaceae</taxon>
        <taxon>Mesorhizobium</taxon>
    </lineage>
</organism>
<dbReference type="GO" id="GO:0006520">
    <property type="term" value="P:amino acid metabolic process"/>
    <property type="evidence" value="ECO:0007669"/>
    <property type="project" value="InterPro"/>
</dbReference>
<dbReference type="Gene3D" id="3.90.1150.10">
    <property type="entry name" value="Aspartate Aminotransferase, domain 1"/>
    <property type="match status" value="1"/>
</dbReference>
<evidence type="ECO:0000256" key="1">
    <source>
        <dbReference type="ARBA" id="ARBA00001933"/>
    </source>
</evidence>
<dbReference type="Gene3D" id="3.40.640.10">
    <property type="entry name" value="Type I PLP-dependent aspartate aminotransferase-like (Major domain)"/>
    <property type="match status" value="1"/>
</dbReference>
<dbReference type="InterPro" id="IPR015421">
    <property type="entry name" value="PyrdxlP-dep_Trfase_major"/>
</dbReference>
<evidence type="ECO:0000256" key="5">
    <source>
        <dbReference type="ARBA" id="ARBA00022679"/>
    </source>
</evidence>
<keyword evidence="5 8" id="KW-0808">Transferase</keyword>
<dbReference type="GO" id="GO:0030170">
    <property type="term" value="F:pyridoxal phosphate binding"/>
    <property type="evidence" value="ECO:0007669"/>
    <property type="project" value="InterPro"/>
</dbReference>
<proteinExistence type="inferred from homology"/>
<dbReference type="STRING" id="1165689.SAMN02927914_04464"/>
<feature type="domain" description="Aminotransferase class I/classII large" evidence="9">
    <location>
        <begin position="32"/>
        <end position="392"/>
    </location>
</feature>
<dbReference type="InterPro" id="IPR050596">
    <property type="entry name" value="AspAT/PAT-like"/>
</dbReference>
<evidence type="ECO:0000256" key="4">
    <source>
        <dbReference type="ARBA" id="ARBA00022576"/>
    </source>
</evidence>
<name>A0A1G5Z8W3_9HYPH</name>
<dbReference type="PANTHER" id="PTHR46383">
    <property type="entry name" value="ASPARTATE AMINOTRANSFERASE"/>
    <property type="match status" value="1"/>
</dbReference>
<dbReference type="PANTHER" id="PTHR46383:SF1">
    <property type="entry name" value="ASPARTATE AMINOTRANSFERASE"/>
    <property type="match status" value="1"/>
</dbReference>
<dbReference type="Pfam" id="PF00155">
    <property type="entry name" value="Aminotran_1_2"/>
    <property type="match status" value="1"/>
</dbReference>
<dbReference type="InterPro" id="IPR015422">
    <property type="entry name" value="PyrdxlP-dep_Trfase_small"/>
</dbReference>
<dbReference type="EC" id="2.6.1.-" evidence="8"/>
<dbReference type="InterPro" id="IPR004839">
    <property type="entry name" value="Aminotransferase_I/II_large"/>
</dbReference>
<evidence type="ECO:0000256" key="8">
    <source>
        <dbReference type="RuleBase" id="RU000481"/>
    </source>
</evidence>
<dbReference type="CDD" id="cd00609">
    <property type="entry name" value="AAT_like"/>
    <property type="match status" value="1"/>
</dbReference>
<dbReference type="PRINTS" id="PR00753">
    <property type="entry name" value="ACCSYNTHASE"/>
</dbReference>
<keyword evidence="6" id="KW-0663">Pyridoxal phosphate</keyword>
<dbReference type="EMBL" id="FMXM01000015">
    <property type="protein sequence ID" value="SDA91204.1"/>
    <property type="molecule type" value="Genomic_DNA"/>
</dbReference>
<dbReference type="InterPro" id="IPR015424">
    <property type="entry name" value="PyrdxlP-dep_Trfase"/>
</dbReference>
<dbReference type="RefSeq" id="WP_091582516.1">
    <property type="nucleotide sequence ID" value="NZ_FMXM01000015.1"/>
</dbReference>
<sequence>MGLIAPRLDVIKPSPSMAVTARAIEMRSAGIDVVGLSAGEPDFPTPPHIVEAAYDAMRRGETRYTSVDGTAALKKAVAEKFRRENSLDYKPSQITVAGGAKQVIYNALLATLAPGDEVVVPAPYWVSYTDIVLLSEGKPVVVPCTEAEGFKLRPRALREAITERTKWLLLNTPSNPTGAVYSRDELAGLAEVLLDYPHVHVLTDDIYEHILFDGRAFHTIAAVEPRLKDRTLTVNGVSKAYSMTGWRIGYAGGPEALIRAMATVQSQSTSNPSSISQAATIAALEGRQDFLRPRTLEFQARRDRALELLRAIPDFTCQTPEGAFYLYPNCSALIGRRRPDGTIISSDDDLSLYLLDRARVAVVQGSAYGLSPHFRISIATSMDLIEKAIGRIAEAVEALR</sequence>
<comment type="similarity">
    <text evidence="2 8">Belongs to the class-I pyridoxal-phosphate-dependent aminotransferase family.</text>
</comment>
<keyword evidence="4 8" id="KW-0032">Aminotransferase</keyword>
<evidence type="ECO:0000256" key="6">
    <source>
        <dbReference type="ARBA" id="ARBA00022898"/>
    </source>
</evidence>
<evidence type="ECO:0000256" key="2">
    <source>
        <dbReference type="ARBA" id="ARBA00007441"/>
    </source>
</evidence>
<evidence type="ECO:0000259" key="9">
    <source>
        <dbReference type="Pfam" id="PF00155"/>
    </source>
</evidence>
<accession>A0A1G5Z8W3</accession>
<reference evidence="10 11" key="1">
    <citation type="submission" date="2016-10" db="EMBL/GenBank/DDBJ databases">
        <authorList>
            <person name="de Groot N.N."/>
        </authorList>
    </citation>
    <scope>NUCLEOTIDE SEQUENCE [LARGE SCALE GENOMIC DNA]</scope>
    <source>
        <strain evidence="10 11">CGMCC 1.12097</strain>
    </source>
</reference>
<comment type="subunit">
    <text evidence="3">Homodimer.</text>
</comment>
<evidence type="ECO:0000256" key="3">
    <source>
        <dbReference type="ARBA" id="ARBA00011738"/>
    </source>
</evidence>
<dbReference type="FunFam" id="3.40.640.10:FF:000033">
    <property type="entry name" value="Aspartate aminotransferase"/>
    <property type="match status" value="1"/>
</dbReference>
<dbReference type="AlphaFoldDB" id="A0A1G5Z8W3"/>
<dbReference type="Proteomes" id="UP000198588">
    <property type="component" value="Unassembled WGS sequence"/>
</dbReference>
<dbReference type="SUPFAM" id="SSF53383">
    <property type="entry name" value="PLP-dependent transferases"/>
    <property type="match status" value="1"/>
</dbReference>
<evidence type="ECO:0000313" key="11">
    <source>
        <dbReference type="Proteomes" id="UP000198588"/>
    </source>
</evidence>
<evidence type="ECO:0000313" key="10">
    <source>
        <dbReference type="EMBL" id="SDA91204.1"/>
    </source>
</evidence>
<evidence type="ECO:0000256" key="7">
    <source>
        <dbReference type="ARBA" id="ARBA00049185"/>
    </source>
</evidence>
<gene>
    <name evidence="10" type="ORF">SAMN02927914_04464</name>
</gene>
<protein>
    <recommendedName>
        <fullName evidence="8">Aminotransferase</fullName>
        <ecNumber evidence="8">2.6.1.-</ecNumber>
    </recommendedName>
</protein>
<dbReference type="InterPro" id="IPR004838">
    <property type="entry name" value="NHTrfase_class1_PyrdxlP-BS"/>
</dbReference>
<dbReference type="PROSITE" id="PS00105">
    <property type="entry name" value="AA_TRANSFER_CLASS_1"/>
    <property type="match status" value="1"/>
</dbReference>
<comment type="catalytic activity">
    <reaction evidence="7">
        <text>L-aspartate + 2-oxoglutarate = oxaloacetate + L-glutamate</text>
        <dbReference type="Rhea" id="RHEA:21824"/>
        <dbReference type="ChEBI" id="CHEBI:16452"/>
        <dbReference type="ChEBI" id="CHEBI:16810"/>
        <dbReference type="ChEBI" id="CHEBI:29985"/>
        <dbReference type="ChEBI" id="CHEBI:29991"/>
        <dbReference type="EC" id="2.6.1.1"/>
    </reaction>
</comment>
<comment type="cofactor">
    <cofactor evidence="1 8">
        <name>pyridoxal 5'-phosphate</name>
        <dbReference type="ChEBI" id="CHEBI:597326"/>
    </cofactor>
</comment>